<feature type="transmembrane region" description="Helical" evidence="7">
    <location>
        <begin position="85"/>
        <end position="106"/>
    </location>
</feature>
<gene>
    <name evidence="9" type="ORF">GCM10009807_32940</name>
</gene>
<feature type="transmembrane region" description="Helical" evidence="7">
    <location>
        <begin position="50"/>
        <end position="73"/>
    </location>
</feature>
<comment type="caution">
    <text evidence="9">The sequence shown here is derived from an EMBL/GenBank/DDBJ whole genome shotgun (WGS) entry which is preliminary data.</text>
</comment>
<dbReference type="InterPro" id="IPR000515">
    <property type="entry name" value="MetI-like"/>
</dbReference>
<dbReference type="CDD" id="cd06261">
    <property type="entry name" value="TM_PBP2"/>
    <property type="match status" value="1"/>
</dbReference>
<dbReference type="Pfam" id="PF00528">
    <property type="entry name" value="BPD_transp_1"/>
    <property type="match status" value="1"/>
</dbReference>
<reference evidence="10" key="1">
    <citation type="journal article" date="2019" name="Int. J. Syst. Evol. Microbiol.">
        <title>The Global Catalogue of Microorganisms (GCM) 10K type strain sequencing project: providing services to taxonomists for standard genome sequencing and annotation.</title>
        <authorList>
            <consortium name="The Broad Institute Genomics Platform"/>
            <consortium name="The Broad Institute Genome Sequencing Center for Infectious Disease"/>
            <person name="Wu L."/>
            <person name="Ma J."/>
        </authorList>
    </citation>
    <scope>NUCLEOTIDE SEQUENCE [LARGE SCALE GENOMIC DNA]</scope>
    <source>
        <strain evidence="10">JCM 15575</strain>
    </source>
</reference>
<keyword evidence="3" id="KW-1003">Cell membrane</keyword>
<feature type="transmembrane region" description="Helical" evidence="7">
    <location>
        <begin position="178"/>
        <end position="197"/>
    </location>
</feature>
<evidence type="ECO:0000256" key="2">
    <source>
        <dbReference type="ARBA" id="ARBA00022448"/>
    </source>
</evidence>
<dbReference type="PROSITE" id="PS50928">
    <property type="entry name" value="ABC_TM1"/>
    <property type="match status" value="1"/>
</dbReference>
<evidence type="ECO:0000256" key="7">
    <source>
        <dbReference type="RuleBase" id="RU363032"/>
    </source>
</evidence>
<keyword evidence="2 7" id="KW-0813">Transport</keyword>
<dbReference type="Proteomes" id="UP001500596">
    <property type="component" value="Unassembled WGS sequence"/>
</dbReference>
<comment type="similarity">
    <text evidence="7">Belongs to the binding-protein-dependent transport system permease family.</text>
</comment>
<keyword evidence="10" id="KW-1185">Reference proteome</keyword>
<keyword evidence="6 7" id="KW-0472">Membrane</keyword>
<evidence type="ECO:0000256" key="6">
    <source>
        <dbReference type="ARBA" id="ARBA00023136"/>
    </source>
</evidence>
<dbReference type="PANTHER" id="PTHR43005:SF1">
    <property type="entry name" value="SPERMIDINE_PUTRESCINE TRANSPORT SYSTEM PERMEASE PROTEIN"/>
    <property type="match status" value="1"/>
</dbReference>
<keyword evidence="4 7" id="KW-0812">Transmembrane</keyword>
<evidence type="ECO:0000259" key="8">
    <source>
        <dbReference type="PROSITE" id="PS50928"/>
    </source>
</evidence>
<keyword evidence="5 7" id="KW-1133">Transmembrane helix</keyword>
<feature type="domain" description="ABC transmembrane type-1" evidence="8">
    <location>
        <begin position="48"/>
        <end position="259"/>
    </location>
</feature>
<evidence type="ECO:0000256" key="3">
    <source>
        <dbReference type="ARBA" id="ARBA00022475"/>
    </source>
</evidence>
<dbReference type="InterPro" id="IPR035906">
    <property type="entry name" value="MetI-like_sf"/>
</dbReference>
<dbReference type="EMBL" id="BAAAPK010000005">
    <property type="protein sequence ID" value="GAA1686755.1"/>
    <property type="molecule type" value="Genomic_DNA"/>
</dbReference>
<dbReference type="SUPFAM" id="SSF161098">
    <property type="entry name" value="MetI-like"/>
    <property type="match status" value="1"/>
</dbReference>
<proteinExistence type="inferred from homology"/>
<accession>A0ABP4TEI4</accession>
<comment type="subcellular location">
    <subcellularLocation>
        <location evidence="1 7">Cell membrane</location>
        <topology evidence="1 7">Multi-pass membrane protein</topology>
    </subcellularLocation>
</comment>
<dbReference type="PANTHER" id="PTHR43005">
    <property type="entry name" value="BLR7065 PROTEIN"/>
    <property type="match status" value="1"/>
</dbReference>
<dbReference type="Gene3D" id="1.10.3720.10">
    <property type="entry name" value="MetI-like"/>
    <property type="match status" value="1"/>
</dbReference>
<evidence type="ECO:0000256" key="5">
    <source>
        <dbReference type="ARBA" id="ARBA00022989"/>
    </source>
</evidence>
<feature type="transmembrane region" description="Helical" evidence="7">
    <location>
        <begin position="135"/>
        <end position="158"/>
    </location>
</feature>
<evidence type="ECO:0000313" key="10">
    <source>
        <dbReference type="Proteomes" id="UP001500596"/>
    </source>
</evidence>
<evidence type="ECO:0000313" key="9">
    <source>
        <dbReference type="EMBL" id="GAA1686755.1"/>
    </source>
</evidence>
<evidence type="ECO:0000256" key="4">
    <source>
        <dbReference type="ARBA" id="ARBA00022692"/>
    </source>
</evidence>
<name>A0ABP4TEI4_9MICO</name>
<protein>
    <submittedName>
        <fullName evidence="9">Sugar ABC transporter permease</fullName>
    </submittedName>
</protein>
<evidence type="ECO:0000256" key="1">
    <source>
        <dbReference type="ARBA" id="ARBA00004651"/>
    </source>
</evidence>
<sequence length="265" mass="29028">MIVVGLLPIGYAVWMSVSNQSPTAPSAGFVGLANYVAAVFTPAFGQALLVTLILVVFGLIIQFTFGYLLASLLHRQMRGYQIARSILLVPMLLTPVIVGLIFKFIFSPDLGIIFFVQQAIGVNLPWFSDPAFARGLILIIDAWMHIPFVMLMLLAGMASMPQEPLESASIDGAGWWQTLRYITLPMLAPIITITLLVRTVDTARLFDIIYTSTEGGPGLATVTASLSAYERTFQFYEFGQGAAMAVALAVIMFPVYFLYVRLTKV</sequence>
<feature type="transmembrane region" description="Helical" evidence="7">
    <location>
        <begin position="241"/>
        <end position="260"/>
    </location>
</feature>
<organism evidence="9 10">
    <name type="scientific">Microbacterium lacus</name>
    <dbReference type="NCBI Taxonomy" id="415217"/>
    <lineage>
        <taxon>Bacteria</taxon>
        <taxon>Bacillati</taxon>
        <taxon>Actinomycetota</taxon>
        <taxon>Actinomycetes</taxon>
        <taxon>Micrococcales</taxon>
        <taxon>Microbacteriaceae</taxon>
        <taxon>Microbacterium</taxon>
    </lineage>
</organism>